<protein>
    <submittedName>
        <fullName evidence="3">Uncharacterized protein</fullName>
    </submittedName>
</protein>
<comment type="caution">
    <text evidence="3">The sequence shown here is derived from an EMBL/GenBank/DDBJ whole genome shotgun (WGS) entry which is preliminary data.</text>
</comment>
<evidence type="ECO:0000313" key="3">
    <source>
        <dbReference type="EMBL" id="GFP36424.1"/>
    </source>
</evidence>
<dbReference type="Proteomes" id="UP000588083">
    <property type="component" value="Unassembled WGS sequence"/>
</dbReference>
<gene>
    <name evidence="1" type="ORF">HKBW3S09_00373</name>
    <name evidence="2" type="ORF">HKBW3S34_01227</name>
    <name evidence="3" type="ORF">HKBW3S44_00107</name>
    <name evidence="4" type="ORF">HKBW3S47_00416</name>
</gene>
<dbReference type="EMBL" id="BLSD01000013">
    <property type="protein sequence ID" value="GFP38715.1"/>
    <property type="molecule type" value="Genomic_DNA"/>
</dbReference>
<name>A0A6V8PXA9_9ACTN</name>
<dbReference type="EMBL" id="BLSC01000004">
    <property type="protein sequence ID" value="GFP36424.1"/>
    <property type="molecule type" value="Genomic_DNA"/>
</dbReference>
<evidence type="ECO:0000313" key="6">
    <source>
        <dbReference type="Proteomes" id="UP000569018"/>
    </source>
</evidence>
<dbReference type="Proteomes" id="UP000585609">
    <property type="component" value="Unassembled WGS sequence"/>
</dbReference>
<reference evidence="5 6" key="1">
    <citation type="journal article" date="2020" name="Front. Microbiol.">
        <title>Single-cell genomics of novel Actinobacteria with the Wood-Ljungdahl pathway discovered in a serpentinizing system.</title>
        <authorList>
            <person name="Merino N."/>
            <person name="Kawai M."/>
            <person name="Boyd E.S."/>
            <person name="Colman D.R."/>
            <person name="McGlynn S.E."/>
            <person name="Nealson K.H."/>
            <person name="Kurokawa K."/>
            <person name="Hongoh Y."/>
        </authorList>
    </citation>
    <scope>NUCLEOTIDE SEQUENCE [LARGE SCALE GENOMIC DNA]</scope>
    <source>
        <strain evidence="1 7">S09_30</strain>
        <strain evidence="2 8">S34</strain>
        <strain evidence="3 5">S44</strain>
        <strain evidence="4 6">S47</strain>
    </source>
</reference>
<evidence type="ECO:0000313" key="8">
    <source>
        <dbReference type="Proteomes" id="UP000588083"/>
    </source>
</evidence>
<evidence type="ECO:0000313" key="4">
    <source>
        <dbReference type="EMBL" id="GFP38715.1"/>
    </source>
</evidence>
<accession>A0A6V8PXA9</accession>
<sequence length="93" mass="10497">MTVPDLGGEDELRNDESCLLCGSHSRSNLYDLQQVSGIPHQVVRCRSCGLVFLQPLPKDEEVEARYLDPNVSISFSVIRIRRHIGQTLFGWVV</sequence>
<dbReference type="EMBL" id="BLRW01000029">
    <property type="protein sequence ID" value="GFP22906.1"/>
    <property type="molecule type" value="Genomic_DNA"/>
</dbReference>
<evidence type="ECO:0000313" key="2">
    <source>
        <dbReference type="EMBL" id="GFP30306.1"/>
    </source>
</evidence>
<evidence type="ECO:0000313" key="1">
    <source>
        <dbReference type="EMBL" id="GFP22906.1"/>
    </source>
</evidence>
<proteinExistence type="predicted"/>
<keyword evidence="8" id="KW-1185">Reference proteome</keyword>
<evidence type="ECO:0000313" key="7">
    <source>
        <dbReference type="Proteomes" id="UP000585609"/>
    </source>
</evidence>
<dbReference type="Proteomes" id="UP000561271">
    <property type="component" value="Unassembled WGS sequence"/>
</dbReference>
<dbReference type="Proteomes" id="UP000569018">
    <property type="component" value="Unassembled WGS sequence"/>
</dbReference>
<dbReference type="RefSeq" id="WP_176230774.1">
    <property type="nucleotide sequence ID" value="NZ_BLRZ01000056.1"/>
</dbReference>
<dbReference type="EMBL" id="BLRZ01000056">
    <property type="protein sequence ID" value="GFP30306.1"/>
    <property type="molecule type" value="Genomic_DNA"/>
</dbReference>
<organism evidence="3 5">
    <name type="scientific">Candidatus Hakubella thermalkaliphila</name>
    <dbReference type="NCBI Taxonomy" id="2754717"/>
    <lineage>
        <taxon>Bacteria</taxon>
        <taxon>Bacillati</taxon>
        <taxon>Actinomycetota</taxon>
        <taxon>Actinomycetota incertae sedis</taxon>
        <taxon>Candidatus Hakubellales</taxon>
        <taxon>Candidatus Hakubellaceae</taxon>
        <taxon>Candidatus Hakubella</taxon>
    </lineage>
</organism>
<evidence type="ECO:0000313" key="5">
    <source>
        <dbReference type="Proteomes" id="UP000561271"/>
    </source>
</evidence>
<dbReference type="AlphaFoldDB" id="A0A6V8PXA9"/>